<name>A0A6N3AR96_CLOBU</name>
<reference evidence="1" key="1">
    <citation type="submission" date="2019-11" db="EMBL/GenBank/DDBJ databases">
        <authorList>
            <person name="Feng L."/>
        </authorList>
    </citation>
    <scope>NUCLEOTIDE SEQUENCE</scope>
    <source>
        <strain evidence="1">CButyricumLFYP62</strain>
    </source>
</reference>
<sequence>MVKVIIKYNDESEKIKVLNALSAGAKILNISKPYKQGKYYRIYVDVE</sequence>
<dbReference type="EMBL" id="CACRTU010000010">
    <property type="protein sequence ID" value="VYT94944.1"/>
    <property type="molecule type" value="Genomic_DNA"/>
</dbReference>
<gene>
    <name evidence="1" type="ORF">CBLFYP62_01141</name>
</gene>
<dbReference type="RefSeq" id="WP_002582910.1">
    <property type="nucleotide sequence ID" value="NZ_CACRTU010000010.1"/>
</dbReference>
<protein>
    <submittedName>
        <fullName evidence="1">Uncharacterized protein</fullName>
    </submittedName>
</protein>
<dbReference type="AlphaFoldDB" id="A0A6N3AR96"/>
<evidence type="ECO:0000313" key="1">
    <source>
        <dbReference type="EMBL" id="VYT94944.1"/>
    </source>
</evidence>
<proteinExistence type="predicted"/>
<accession>A0A6N3AR96</accession>
<organism evidence="1">
    <name type="scientific">Clostridium butyricum</name>
    <dbReference type="NCBI Taxonomy" id="1492"/>
    <lineage>
        <taxon>Bacteria</taxon>
        <taxon>Bacillati</taxon>
        <taxon>Bacillota</taxon>
        <taxon>Clostridia</taxon>
        <taxon>Eubacteriales</taxon>
        <taxon>Clostridiaceae</taxon>
        <taxon>Clostridium</taxon>
    </lineage>
</organism>